<gene>
    <name evidence="1" type="ORF">DYL61_16865</name>
</gene>
<protein>
    <submittedName>
        <fullName evidence="1">Uncharacterized protein</fullName>
    </submittedName>
</protein>
<comment type="caution">
    <text evidence="1">The sequence shown here is derived from an EMBL/GenBank/DDBJ whole genome shotgun (WGS) entry which is preliminary data.</text>
</comment>
<dbReference type="AlphaFoldDB" id="A0A4Z0B1G8"/>
<dbReference type="RefSeq" id="WP_135309264.1">
    <property type="nucleotide sequence ID" value="NZ_QUZT01000030.1"/>
</dbReference>
<dbReference type="Proteomes" id="UP000297734">
    <property type="component" value="Unassembled WGS sequence"/>
</dbReference>
<accession>A0A4Z0B1G8</accession>
<keyword evidence="2" id="KW-1185">Reference proteome</keyword>
<sequence>MSQLLPVEVIDLLAREQRHFACAPTAFFQAWKRGVKVVGPQWFGDGTHEGLRHAVSIEDLRPDMLGLNDALRTLSSNQGLFLSLMVSFFNAREGAAMLRRCRFEGLADLGDLDLERRQIIADLLMNYSHWRA</sequence>
<dbReference type="OrthoDB" id="9009806at2"/>
<organism evidence="1 2">
    <name type="scientific">Pseudomonas nabeulensis</name>
    <dbReference type="NCBI Taxonomy" id="2293833"/>
    <lineage>
        <taxon>Bacteria</taxon>
        <taxon>Pseudomonadati</taxon>
        <taxon>Pseudomonadota</taxon>
        <taxon>Gammaproteobacteria</taxon>
        <taxon>Pseudomonadales</taxon>
        <taxon>Pseudomonadaceae</taxon>
        <taxon>Pseudomonas</taxon>
    </lineage>
</organism>
<dbReference type="EMBL" id="QUZT01000030">
    <property type="protein sequence ID" value="TFY92896.1"/>
    <property type="molecule type" value="Genomic_DNA"/>
</dbReference>
<reference evidence="1 2" key="1">
    <citation type="journal article" date="2019" name="Syst. Appl. Microbiol.">
        <title>New species of pathogenic Pseudomonas isolated from citrus in Tunisia: Proposal of Pseudomonas kairouanensis sp. nov. and Pseudomonas nabeulensis sp. nov.</title>
        <authorList>
            <person name="Oueslati M."/>
            <person name="Mulet M."/>
            <person name="Gomila M."/>
            <person name="Berge O."/>
            <person name="Hajlaoui M.R."/>
            <person name="Lalucat J."/>
            <person name="Sadfi-Zouaoui N."/>
            <person name="Garcia-Valdes E."/>
        </authorList>
    </citation>
    <scope>NUCLEOTIDE SEQUENCE [LARGE SCALE GENOMIC DNA]</scope>
    <source>
        <strain evidence="1 2">E10B</strain>
    </source>
</reference>
<evidence type="ECO:0000313" key="1">
    <source>
        <dbReference type="EMBL" id="TFY92896.1"/>
    </source>
</evidence>
<name>A0A4Z0B1G8_9PSED</name>
<proteinExistence type="predicted"/>
<evidence type="ECO:0000313" key="2">
    <source>
        <dbReference type="Proteomes" id="UP000297734"/>
    </source>
</evidence>